<accession>A0A133UJN1</accession>
<proteinExistence type="predicted"/>
<reference evidence="1 2" key="1">
    <citation type="journal article" date="2016" name="Sci. Rep.">
        <title>Metabolic traits of an uncultured archaeal lineage -MSBL1- from brine pools of the Red Sea.</title>
        <authorList>
            <person name="Mwirichia R."/>
            <person name="Alam I."/>
            <person name="Rashid M."/>
            <person name="Vinu M."/>
            <person name="Ba-Alawi W."/>
            <person name="Anthony Kamau A."/>
            <person name="Kamanda Ngugi D."/>
            <person name="Goker M."/>
            <person name="Klenk H.P."/>
            <person name="Bajic V."/>
            <person name="Stingl U."/>
        </authorList>
    </citation>
    <scope>NUCLEOTIDE SEQUENCE [LARGE SCALE GENOMIC DNA]</scope>
    <source>
        <strain evidence="1">SCGC-AAA259I07</strain>
    </source>
</reference>
<evidence type="ECO:0000313" key="2">
    <source>
        <dbReference type="Proteomes" id="UP000070155"/>
    </source>
</evidence>
<organism evidence="1 2">
    <name type="scientific">candidate division MSBL1 archaeon SCGC-AAA259I07</name>
    <dbReference type="NCBI Taxonomy" id="1698266"/>
    <lineage>
        <taxon>Archaea</taxon>
        <taxon>Methanobacteriati</taxon>
        <taxon>Methanobacteriota</taxon>
        <taxon>candidate division MSBL1</taxon>
    </lineage>
</organism>
<protein>
    <submittedName>
        <fullName evidence="1">Uncharacterized protein</fullName>
    </submittedName>
</protein>
<dbReference type="EMBL" id="LHXQ01000049">
    <property type="protein sequence ID" value="KXA94412.1"/>
    <property type="molecule type" value="Genomic_DNA"/>
</dbReference>
<dbReference type="Proteomes" id="UP000070155">
    <property type="component" value="Unassembled WGS sequence"/>
</dbReference>
<dbReference type="AlphaFoldDB" id="A0A133UJN1"/>
<evidence type="ECO:0000313" key="1">
    <source>
        <dbReference type="EMBL" id="KXA94412.1"/>
    </source>
</evidence>
<name>A0A133UJN1_9EURY</name>
<keyword evidence="2" id="KW-1185">Reference proteome</keyword>
<gene>
    <name evidence="1" type="ORF">AKJ36_02920</name>
</gene>
<sequence length="137" mass="16091">MLKQFPRDEHYENLGDYYLVPLWENEKIKGVVIVYVNTWETGGYVRTTDEFRPEFPPFSLEEASKVAAKNLENYDARSLEKVGKLGWKLCEQTHDREFPLWVFEVGDEEYYVDWVGEFYEELTSVHDKLGGGVGNRL</sequence>
<comment type="caution">
    <text evidence="1">The sequence shown here is derived from an EMBL/GenBank/DDBJ whole genome shotgun (WGS) entry which is preliminary data.</text>
</comment>